<feature type="transmembrane region" description="Helical" evidence="2">
    <location>
        <begin position="41"/>
        <end position="62"/>
    </location>
</feature>
<evidence type="ECO:0000313" key="5">
    <source>
        <dbReference type="Proteomes" id="UP000249239"/>
    </source>
</evidence>
<dbReference type="InterPro" id="IPR044048">
    <property type="entry name" value="Big_12"/>
</dbReference>
<organism evidence="4 5">
    <name type="scientific">Breznakibacter xylanolyticus</name>
    <dbReference type="NCBI Taxonomy" id="990"/>
    <lineage>
        <taxon>Bacteria</taxon>
        <taxon>Pseudomonadati</taxon>
        <taxon>Bacteroidota</taxon>
        <taxon>Bacteroidia</taxon>
        <taxon>Marinilabiliales</taxon>
        <taxon>Marinilabiliaceae</taxon>
        <taxon>Breznakibacter</taxon>
    </lineage>
</organism>
<evidence type="ECO:0000256" key="2">
    <source>
        <dbReference type="SAM" id="Phobius"/>
    </source>
</evidence>
<keyword evidence="5" id="KW-1185">Reference proteome</keyword>
<dbReference type="PANTHER" id="PTHR34677">
    <property type="match status" value="1"/>
</dbReference>
<feature type="domain" description="IPT/TIG" evidence="3">
    <location>
        <begin position="160"/>
        <end position="244"/>
    </location>
</feature>
<evidence type="ECO:0000313" key="4">
    <source>
        <dbReference type="EMBL" id="PZX17835.1"/>
    </source>
</evidence>
<feature type="compositionally biased region" description="Polar residues" evidence="1">
    <location>
        <begin position="1"/>
        <end position="18"/>
    </location>
</feature>
<name>A0A2W7NBM6_9BACT</name>
<dbReference type="CDD" id="cd00603">
    <property type="entry name" value="IPT_PCSR"/>
    <property type="match status" value="1"/>
</dbReference>
<dbReference type="AlphaFoldDB" id="A0A2W7NBM6"/>
<dbReference type="InterPro" id="IPR014756">
    <property type="entry name" value="Ig_E-set"/>
</dbReference>
<dbReference type="SUPFAM" id="SSF81296">
    <property type="entry name" value="E set domains"/>
    <property type="match status" value="1"/>
</dbReference>
<dbReference type="NCBIfam" id="TIGR04183">
    <property type="entry name" value="Por_Secre_tail"/>
    <property type="match status" value="1"/>
</dbReference>
<dbReference type="Pfam" id="PF01833">
    <property type="entry name" value="TIG"/>
    <property type="match status" value="1"/>
</dbReference>
<sequence>MKDTTTSQQFKSPGNQNHHLPGCNNHPKAMTHLSRLQSIKIFFTLLVLLLLTSGTILAQTVVVSGGVATGSEPNGTYTYAGTTTVSGTTRAFYDKAGSTFRLEYRNNPSYGEEWEIWESTDRGGTGTVRFYNESTSTNVPTTGWKVEVGNTAPTVAYFAAPSVSGISPTSGPAGGGTSVTITGTDFTGVTAVQFGSTAATGFTVNSTTQITATAPAGSAGNVNVTVTTAGGTSTIGAANQYTYWTIPMVTSVAVPANATYGVGQNLDFTVNFNKAITVNATGGTPYLPITLNTGGTVNAAYNSGSGTSALTFRYTVAAGNNDADGVSVGSAITANGGTLKDGSGNNATLTLNSVSSTAGVKVDGVEPSVTTVSASTANGSYKIGDVIAITVQFSESVVVTGTPTLALATGGTAAYSSGSGSSTLTFSYTVGTGHVSADLDYTSTSSLSLAGGTIKDVAGNNASLTLASPGAANSLGANKAIVIDGVVPTVTITSTSAAITYTTPIPVTVTFSEAVTNFISSDVTLTNGTIGSFSGSGTTYTFSVTPSGQGLVTVAIAAGVAQDAAGNLSTAATSLTRTFDSVNPTVVLSTTAPSTTNAAIPVTVTFSEDVTGLSLSDFSVTNATLSALSGSGKTYTLTATPSAQGAVSISLPNASALDVAQLGNVASNQLNFTYDTGSPSVSITSASNSATNASPIAVTITFSESVSGFVVGDLTLTNGTASGFAGSGTTYTVNIAPSGQGLVTVAVAAGVAQDAAGNLSTAATSLTRTYDNVSPTVSITSASNSSTNASTIPVTITFSESVTGFIAGDLTVTNGTASGFAGSGTTYTVNIVPVGQGLVTVAIAAGVAQDAVGNLSAAATSLTRTFDNVSPTVSITSASNSSTNASTIPVTITFSESVTGFEVGDLTVTNGTYSVISGTGTTYTVNIAPSGQGLVTVAIAAGVAQDAAGNLCTAATSLTRTYDNEAPVISGVVNSGTYTSAQSRATLAKDAGTAVAYASGTAINASGSYVLTVTDAAGNLATASFTITLSTGIADERKPSLSVYPNPCTDSFRVSGIEQPADVTITDLTGRVVLKTMVDVDGDVPVGHLKQGTYLVKVNERVLKLIFVFSGGSFVEFSA</sequence>
<dbReference type="InterPro" id="IPR013783">
    <property type="entry name" value="Ig-like_fold"/>
</dbReference>
<dbReference type="InterPro" id="IPR026444">
    <property type="entry name" value="Secre_tail"/>
</dbReference>
<evidence type="ECO:0000259" key="3">
    <source>
        <dbReference type="SMART" id="SM00429"/>
    </source>
</evidence>
<dbReference type="SMART" id="SM00429">
    <property type="entry name" value="IPT"/>
    <property type="match status" value="1"/>
</dbReference>
<evidence type="ECO:0000256" key="1">
    <source>
        <dbReference type="SAM" id="MobiDB-lite"/>
    </source>
</evidence>
<gene>
    <name evidence="4" type="ORF">LX69_01248</name>
</gene>
<dbReference type="EMBL" id="QKZK01000008">
    <property type="protein sequence ID" value="PZX17835.1"/>
    <property type="molecule type" value="Genomic_DNA"/>
</dbReference>
<reference evidence="4 5" key="1">
    <citation type="submission" date="2018-06" db="EMBL/GenBank/DDBJ databases">
        <title>Genomic Encyclopedia of Archaeal and Bacterial Type Strains, Phase II (KMG-II): from individual species to whole genera.</title>
        <authorList>
            <person name="Goeker M."/>
        </authorList>
    </citation>
    <scope>NUCLEOTIDE SEQUENCE [LARGE SCALE GENOMIC DNA]</scope>
    <source>
        <strain evidence="4 5">DSM 6779</strain>
    </source>
</reference>
<dbReference type="InterPro" id="IPR002909">
    <property type="entry name" value="IPT_dom"/>
</dbReference>
<keyword evidence="2" id="KW-0812">Transmembrane</keyword>
<dbReference type="OrthoDB" id="903494at2"/>
<dbReference type="PANTHER" id="PTHR34677:SF3">
    <property type="entry name" value="BACTERIAL IG-LIKE DOMAIN-CONTAINING PROTEIN"/>
    <property type="match status" value="1"/>
</dbReference>
<feature type="region of interest" description="Disordered" evidence="1">
    <location>
        <begin position="1"/>
        <end position="26"/>
    </location>
</feature>
<dbReference type="Proteomes" id="UP000249239">
    <property type="component" value="Unassembled WGS sequence"/>
</dbReference>
<dbReference type="Pfam" id="PF19078">
    <property type="entry name" value="Big_12"/>
    <property type="match status" value="5"/>
</dbReference>
<dbReference type="Gene3D" id="2.60.40.10">
    <property type="entry name" value="Immunoglobulins"/>
    <property type="match status" value="1"/>
</dbReference>
<dbReference type="Pfam" id="PF18962">
    <property type="entry name" value="Por_Secre_tail"/>
    <property type="match status" value="1"/>
</dbReference>
<keyword evidence="2" id="KW-1133">Transmembrane helix</keyword>
<protein>
    <submittedName>
        <fullName evidence="4">Putative secreted protein (Por secretion system target)</fullName>
    </submittedName>
</protein>
<keyword evidence="2" id="KW-0472">Membrane</keyword>
<comment type="caution">
    <text evidence="4">The sequence shown here is derived from an EMBL/GenBank/DDBJ whole genome shotgun (WGS) entry which is preliminary data.</text>
</comment>
<proteinExistence type="predicted"/>
<accession>A0A2W7NBM6</accession>